<dbReference type="EMBL" id="AOME01000108">
    <property type="protein sequence ID" value="EMA47743.1"/>
    <property type="molecule type" value="Genomic_DNA"/>
</dbReference>
<dbReference type="Proteomes" id="UP000011625">
    <property type="component" value="Unassembled WGS sequence"/>
</dbReference>
<dbReference type="RefSeq" id="WP_005046971.1">
    <property type="nucleotide sequence ID" value="NZ_AOME01000108.1"/>
</dbReference>
<keyword evidence="2" id="KW-1185">Reference proteome</keyword>
<name>M0MQW3_9EURY</name>
<accession>M0MQW3</accession>
<protein>
    <submittedName>
        <fullName evidence="1">Uncharacterized protein</fullName>
    </submittedName>
</protein>
<dbReference type="AlphaFoldDB" id="M0MQW3"/>
<evidence type="ECO:0000313" key="1">
    <source>
        <dbReference type="EMBL" id="EMA47743.1"/>
    </source>
</evidence>
<organism evidence="1 2">
    <name type="scientific">Halococcus salifodinae DSM 8989</name>
    <dbReference type="NCBI Taxonomy" id="1227456"/>
    <lineage>
        <taxon>Archaea</taxon>
        <taxon>Methanobacteriati</taxon>
        <taxon>Methanobacteriota</taxon>
        <taxon>Stenosarchaea group</taxon>
        <taxon>Halobacteria</taxon>
        <taxon>Halobacteriales</taxon>
        <taxon>Halococcaceae</taxon>
        <taxon>Halococcus</taxon>
    </lineage>
</organism>
<evidence type="ECO:0000313" key="2">
    <source>
        <dbReference type="Proteomes" id="UP000011625"/>
    </source>
</evidence>
<reference evidence="1 2" key="1">
    <citation type="journal article" date="2014" name="PLoS Genet.">
        <title>Phylogenetically driven sequencing of extremely halophilic archaea reveals strategies for static and dynamic osmo-response.</title>
        <authorList>
            <person name="Becker E.A."/>
            <person name="Seitzer P.M."/>
            <person name="Tritt A."/>
            <person name="Larsen D."/>
            <person name="Krusor M."/>
            <person name="Yao A.I."/>
            <person name="Wu D."/>
            <person name="Madern D."/>
            <person name="Eisen J.A."/>
            <person name="Darling A.E."/>
            <person name="Facciotti M.T."/>
        </authorList>
    </citation>
    <scope>NUCLEOTIDE SEQUENCE [LARGE SCALE GENOMIC DNA]</scope>
    <source>
        <strain evidence="1 2">DSM 8989</strain>
    </source>
</reference>
<sequence length="85" mass="9627">MDRERRLPPFADDALTVLTEAIGDRDDERDGLAKADAKALLAEDDRYTESDAAHALDMLDNRGRIYYVDDQVRITPTDEESSIQE</sequence>
<dbReference type="PATRIC" id="fig|1227456.3.peg.4142"/>
<comment type="caution">
    <text evidence="1">The sequence shown here is derived from an EMBL/GenBank/DDBJ whole genome shotgun (WGS) entry which is preliminary data.</text>
</comment>
<dbReference type="OrthoDB" id="214213at2157"/>
<proteinExistence type="predicted"/>
<gene>
    <name evidence="1" type="ORF">C450_20521</name>
</gene>